<feature type="region of interest" description="Disordered" evidence="1">
    <location>
        <begin position="1"/>
        <end position="32"/>
    </location>
</feature>
<keyword evidence="4" id="KW-1185">Reference proteome</keyword>
<name>A0A7W6A423_9SPHN</name>
<protein>
    <submittedName>
        <fullName evidence="3">Conjugal transfer pilus assembly protein TraB</fullName>
    </submittedName>
</protein>
<feature type="transmembrane region" description="Helical" evidence="2">
    <location>
        <begin position="44"/>
        <end position="62"/>
    </location>
</feature>
<dbReference type="EMBL" id="JACICY010000027">
    <property type="protein sequence ID" value="MBB3862860.1"/>
    <property type="molecule type" value="Genomic_DNA"/>
</dbReference>
<evidence type="ECO:0000256" key="1">
    <source>
        <dbReference type="SAM" id="MobiDB-lite"/>
    </source>
</evidence>
<dbReference type="CDD" id="cd16430">
    <property type="entry name" value="TraB"/>
    <property type="match status" value="1"/>
</dbReference>
<dbReference type="InterPro" id="IPR005498">
    <property type="entry name" value="T4SS_VirB10/TraB/TrbI"/>
</dbReference>
<accession>A0A7W6A423</accession>
<proteinExistence type="predicted"/>
<evidence type="ECO:0000313" key="4">
    <source>
        <dbReference type="Proteomes" id="UP000562395"/>
    </source>
</evidence>
<comment type="caution">
    <text evidence="3">The sequence shown here is derived from an EMBL/GenBank/DDBJ whole genome shotgun (WGS) entry which is preliminary data.</text>
</comment>
<reference evidence="3 4" key="1">
    <citation type="submission" date="2020-08" db="EMBL/GenBank/DDBJ databases">
        <title>Genomic Encyclopedia of Type Strains, Phase IV (KMG-IV): sequencing the most valuable type-strain genomes for metagenomic binning, comparative biology and taxonomic classification.</title>
        <authorList>
            <person name="Goeker M."/>
        </authorList>
    </citation>
    <scope>NUCLEOTIDE SEQUENCE [LARGE SCALE GENOMIC DNA]</scope>
    <source>
        <strain evidence="3 4">DSM 14552</strain>
    </source>
</reference>
<feature type="region of interest" description="Disordered" evidence="1">
    <location>
        <begin position="161"/>
        <end position="203"/>
    </location>
</feature>
<keyword evidence="2" id="KW-0472">Membrane</keyword>
<dbReference type="RefSeq" id="WP_183615272.1">
    <property type="nucleotide sequence ID" value="NZ_JACICY010000027.1"/>
</dbReference>
<keyword evidence="2" id="KW-0812">Transmembrane</keyword>
<dbReference type="Proteomes" id="UP000562395">
    <property type="component" value="Unassembled WGS sequence"/>
</dbReference>
<organism evidence="3 4">
    <name type="scientific">Novosphingobium hassiacum</name>
    <dbReference type="NCBI Taxonomy" id="173676"/>
    <lineage>
        <taxon>Bacteria</taxon>
        <taxon>Pseudomonadati</taxon>
        <taxon>Pseudomonadota</taxon>
        <taxon>Alphaproteobacteria</taxon>
        <taxon>Sphingomonadales</taxon>
        <taxon>Sphingomonadaceae</taxon>
        <taxon>Novosphingobium</taxon>
    </lineage>
</organism>
<evidence type="ECO:0000313" key="3">
    <source>
        <dbReference type="EMBL" id="MBB3862860.1"/>
    </source>
</evidence>
<gene>
    <name evidence="3" type="ORF">GGQ88_004163</name>
</gene>
<dbReference type="AlphaFoldDB" id="A0A7W6A423"/>
<sequence>MANETVTPEVDPAAQAAQANATPESRREVGRRNLNRQIAQRQKALLIGVGAIALVGGATFLFSGDDGKGAGATGEAVSIDTGGLVNRNLSEREFVATYGNRADAQDREIKALKEGQVPRPELEQQLAALKSENAQMRTDGQHAIDAISAENTALKAELNQASRAPAPVSPPPAYGPGVGSGVGPTAPGAIRLGTGSAAPGEAPNEAKVSLMSFETGASVPKKPGGDAAAPQLLLQDSRDYLPPNSYAPARVIVGVDASTGVASQTDPLPVVLRITGPARSVMRGGKVLTTDITGCLVNGAARGDLSSEKVYVKLARMTCAQPGGRYAVSEVKGFISFAGKSGVRGRVVSREGSLVSQALLAGIVGGFGRGFSANANGIFTGQVGADGKRQSLSPTDIVAGGLGQGAGEAADTVSKYLIERAEQYQPVVEMPTGIEVEIVFLDGVHVRSNTK</sequence>
<evidence type="ECO:0000256" key="2">
    <source>
        <dbReference type="SAM" id="Phobius"/>
    </source>
</evidence>
<dbReference type="Pfam" id="PF03743">
    <property type="entry name" value="TrbI"/>
    <property type="match status" value="1"/>
</dbReference>
<keyword evidence="2" id="KW-1133">Transmembrane helix</keyword>